<accession>A0A2A2DES1</accession>
<gene>
    <name evidence="1" type="ORF">CK936_04890</name>
</gene>
<proteinExistence type="predicted"/>
<dbReference type="RefSeq" id="WP_095579213.1">
    <property type="nucleotide sequence ID" value="NZ_JAJQQS010000016.1"/>
</dbReference>
<organism evidence="1 2">
    <name type="scientific">Streptomyces albireticuli</name>
    <dbReference type="NCBI Taxonomy" id="1940"/>
    <lineage>
        <taxon>Bacteria</taxon>
        <taxon>Bacillati</taxon>
        <taxon>Actinomycetota</taxon>
        <taxon>Actinomycetes</taxon>
        <taxon>Kitasatosporales</taxon>
        <taxon>Streptomycetaceae</taxon>
        <taxon>Streptomyces</taxon>
    </lineage>
</organism>
<evidence type="ECO:0000313" key="2">
    <source>
        <dbReference type="Proteomes" id="UP000218944"/>
    </source>
</evidence>
<keyword evidence="2" id="KW-1185">Reference proteome</keyword>
<name>A0A2A2DES1_9ACTN</name>
<comment type="caution">
    <text evidence="1">The sequence shown here is derived from an EMBL/GenBank/DDBJ whole genome shotgun (WGS) entry which is preliminary data.</text>
</comment>
<dbReference type="AlphaFoldDB" id="A0A2A2DES1"/>
<reference evidence="1 2" key="1">
    <citation type="submission" date="2017-08" db="EMBL/GenBank/DDBJ databases">
        <title>Genome sequence of Streptomyces albireticuli NRRL B-1670.</title>
        <authorList>
            <person name="Graham D.E."/>
            <person name="Mahan K.M."/>
            <person name="Klingeman D.M."/>
            <person name="Hettich R.L."/>
            <person name="Parry R.J."/>
            <person name="Spain J.C."/>
        </authorList>
    </citation>
    <scope>NUCLEOTIDE SEQUENCE [LARGE SCALE GENOMIC DNA]</scope>
    <source>
        <strain evidence="1 2">NRRL B-1670</strain>
    </source>
</reference>
<dbReference type="Proteomes" id="UP000218944">
    <property type="component" value="Unassembled WGS sequence"/>
</dbReference>
<sequence>MPTPALSSPGRFRDPGHWKHHFAATGSVLVRCPRCERQARVVTAGGTAEDTSPSLYDTPRRLVCRHCGLSRERRKDVPIAFFWGGATDMLDPYFHVPLWLQTDTRHGRLWAYNPEHLDLLRRYVEATLREHDPWYEPWRKMGVIGRLPAWIKQAKNRDEVLRGLDRMRGSLAK</sequence>
<dbReference type="EMBL" id="NSJV01000093">
    <property type="protein sequence ID" value="PAU49991.1"/>
    <property type="molecule type" value="Genomic_DNA"/>
</dbReference>
<evidence type="ECO:0008006" key="3">
    <source>
        <dbReference type="Google" id="ProtNLM"/>
    </source>
</evidence>
<protein>
    <recommendedName>
        <fullName evidence="3">TFIIB-type zinc ribbon-containing protein</fullName>
    </recommendedName>
</protein>
<evidence type="ECO:0000313" key="1">
    <source>
        <dbReference type="EMBL" id="PAU49991.1"/>
    </source>
</evidence>